<dbReference type="Pfam" id="PF09791">
    <property type="entry name" value="Oxidored-like"/>
    <property type="match status" value="1"/>
</dbReference>
<dbReference type="EMBL" id="CAKASE010000082">
    <property type="protein sequence ID" value="CAG9584365.1"/>
    <property type="molecule type" value="Genomic_DNA"/>
</dbReference>
<evidence type="ECO:0000259" key="1">
    <source>
        <dbReference type="Pfam" id="PF09791"/>
    </source>
</evidence>
<name>A0A8J2W729_9NEOP</name>
<dbReference type="InterPro" id="IPR019180">
    <property type="entry name" value="Oxidoreductase-like_N"/>
</dbReference>
<comment type="caution">
    <text evidence="2">The sequence shown here is derived from an EMBL/GenBank/DDBJ whole genome shotgun (WGS) entry which is preliminary data.</text>
</comment>
<evidence type="ECO:0000313" key="2">
    <source>
        <dbReference type="EMBL" id="CAG9584365.1"/>
    </source>
</evidence>
<keyword evidence="3" id="KW-1185">Reference proteome</keyword>
<dbReference type="PANTHER" id="PTHR21193:SF3">
    <property type="entry name" value="OXIDOREDUCTASE-LIKE DOMAIN-CONTAINING PROTEIN 1"/>
    <property type="match status" value="1"/>
</dbReference>
<gene>
    <name evidence="2" type="ORF">DCHRY22_LOCUS14967</name>
</gene>
<proteinExistence type="predicted"/>
<dbReference type="OrthoDB" id="10064411at2759"/>
<organism evidence="2 3">
    <name type="scientific">Danaus chrysippus</name>
    <name type="common">African queen</name>
    <dbReference type="NCBI Taxonomy" id="151541"/>
    <lineage>
        <taxon>Eukaryota</taxon>
        <taxon>Metazoa</taxon>
        <taxon>Ecdysozoa</taxon>
        <taxon>Arthropoda</taxon>
        <taxon>Hexapoda</taxon>
        <taxon>Insecta</taxon>
        <taxon>Pterygota</taxon>
        <taxon>Neoptera</taxon>
        <taxon>Endopterygota</taxon>
        <taxon>Lepidoptera</taxon>
        <taxon>Glossata</taxon>
        <taxon>Ditrysia</taxon>
        <taxon>Papilionoidea</taxon>
        <taxon>Nymphalidae</taxon>
        <taxon>Danainae</taxon>
        <taxon>Danaini</taxon>
        <taxon>Danaina</taxon>
        <taxon>Danaus</taxon>
        <taxon>Anosia</taxon>
    </lineage>
</organism>
<accession>A0A8J2W729</accession>
<dbReference type="AlphaFoldDB" id="A0A8J2W729"/>
<sequence length="142" mass="16052">MLNDSRKPETLPVTDSEPSDFITFGCNQTVLSMKTRSCYRNFLGKCKVYSRTLCDQSNLTDAEKEKEKEIQRIMQNASLDEPPTACCQSGCANCVFIVWAEALSSKMDNAGPEIAERIMKNIDDPSMRAYLELELRIRGVKK</sequence>
<protein>
    <submittedName>
        <fullName evidence="2">(African queen) hypothetical protein</fullName>
    </submittedName>
</protein>
<dbReference type="GO" id="GO:0005739">
    <property type="term" value="C:mitochondrion"/>
    <property type="evidence" value="ECO:0007669"/>
    <property type="project" value="TreeGrafter"/>
</dbReference>
<evidence type="ECO:0000313" key="3">
    <source>
        <dbReference type="Proteomes" id="UP000789524"/>
    </source>
</evidence>
<dbReference type="PANTHER" id="PTHR21193">
    <property type="entry name" value="OXIDOREDUCTASE-LIKE DOMAIN-CONTAINING PROTEIN 1"/>
    <property type="match status" value="1"/>
</dbReference>
<dbReference type="InterPro" id="IPR039251">
    <property type="entry name" value="OXLD1"/>
</dbReference>
<dbReference type="Proteomes" id="UP000789524">
    <property type="component" value="Unassembled WGS sequence"/>
</dbReference>
<reference evidence="2" key="1">
    <citation type="submission" date="2021-09" db="EMBL/GenBank/DDBJ databases">
        <authorList>
            <person name="Martin H S."/>
        </authorList>
    </citation>
    <scope>NUCLEOTIDE SEQUENCE</scope>
</reference>
<feature type="domain" description="Oxidoreductase-like" evidence="1">
    <location>
        <begin position="81"/>
        <end position="104"/>
    </location>
</feature>